<dbReference type="Proteomes" id="UP000580568">
    <property type="component" value="Unassembled WGS sequence"/>
</dbReference>
<protein>
    <submittedName>
        <fullName evidence="1">Uncharacterized protein</fullName>
    </submittedName>
</protein>
<evidence type="ECO:0000313" key="2">
    <source>
        <dbReference type="Proteomes" id="UP000580568"/>
    </source>
</evidence>
<reference evidence="1 2" key="1">
    <citation type="submission" date="2020-07" db="EMBL/GenBank/DDBJ databases">
        <title>A new beta-1,3-glucan-decomposing anaerobic bacterium isolated from anoxic soil subjected to biological soil disinfestation.</title>
        <authorList>
            <person name="Ueki A."/>
            <person name="Tonouchi A."/>
        </authorList>
    </citation>
    <scope>NUCLEOTIDE SEQUENCE [LARGE SCALE GENOMIC DNA]</scope>
    <source>
        <strain evidence="1 2">TW1</strain>
    </source>
</reference>
<sequence>MIVTYNSIDYWDKLVRNNKTLKSRIFENEPITEKTVYMHYVIFTRKSGIQSVWTPIPKAKMLLGYIQYCLLPEAFYKWIEGKYKNIAEFSQLNAEKIISEGLKDGKLSQSEAAVMKKQIAFIKSLWDVPSDKVMKELKKFSREFNMSWLGDIDTFLYMKVFSSASELGQFIINTNLQTDSEDAFEKKIGMSEEKWIELCKQVHKNPVSGEKLKLTLTRDLTEIV</sequence>
<proteinExistence type="predicted"/>
<comment type="caution">
    <text evidence="1">The sequence shown here is derived from an EMBL/GenBank/DDBJ whole genome shotgun (WGS) entry which is preliminary data.</text>
</comment>
<name>A0A6V8SLD6_9CLOT</name>
<keyword evidence="2" id="KW-1185">Reference proteome</keyword>
<organism evidence="1 2">
    <name type="scientific">Clostridium fungisolvens</name>
    <dbReference type="NCBI Taxonomy" id="1604897"/>
    <lineage>
        <taxon>Bacteria</taxon>
        <taxon>Bacillati</taxon>
        <taxon>Bacillota</taxon>
        <taxon>Clostridia</taxon>
        <taxon>Eubacteriales</taxon>
        <taxon>Clostridiaceae</taxon>
        <taxon>Clostridium</taxon>
    </lineage>
</organism>
<dbReference type="EMBL" id="BLZR01000001">
    <property type="protein sequence ID" value="GFP77710.1"/>
    <property type="molecule type" value="Genomic_DNA"/>
</dbReference>
<dbReference type="AlphaFoldDB" id="A0A6V8SLD6"/>
<gene>
    <name evidence="1" type="ORF">bsdtw1_03875</name>
</gene>
<evidence type="ECO:0000313" key="1">
    <source>
        <dbReference type="EMBL" id="GFP77710.1"/>
    </source>
</evidence>
<accession>A0A6V8SLD6</accession>
<dbReference type="RefSeq" id="WP_183279075.1">
    <property type="nucleotide sequence ID" value="NZ_BLZR01000001.1"/>
</dbReference>